<dbReference type="Proteomes" id="UP000823775">
    <property type="component" value="Unassembled WGS sequence"/>
</dbReference>
<keyword evidence="2" id="KW-1185">Reference proteome</keyword>
<accession>A0ABS8S3P4</accession>
<dbReference type="EMBL" id="JACEIK010000262">
    <property type="protein sequence ID" value="MCD7453666.1"/>
    <property type="molecule type" value="Genomic_DNA"/>
</dbReference>
<evidence type="ECO:0000313" key="2">
    <source>
        <dbReference type="Proteomes" id="UP000823775"/>
    </source>
</evidence>
<comment type="caution">
    <text evidence="1">The sequence shown here is derived from an EMBL/GenBank/DDBJ whole genome shotgun (WGS) entry which is preliminary data.</text>
</comment>
<feature type="non-terminal residue" evidence="1">
    <location>
        <position position="52"/>
    </location>
</feature>
<reference evidence="1 2" key="1">
    <citation type="journal article" date="2021" name="BMC Genomics">
        <title>Datura genome reveals duplications of psychoactive alkaloid biosynthetic genes and high mutation rate following tissue culture.</title>
        <authorList>
            <person name="Rajewski A."/>
            <person name="Carter-House D."/>
            <person name="Stajich J."/>
            <person name="Litt A."/>
        </authorList>
    </citation>
    <scope>NUCLEOTIDE SEQUENCE [LARGE SCALE GENOMIC DNA]</scope>
    <source>
        <strain evidence="1">AR-01</strain>
    </source>
</reference>
<organism evidence="1 2">
    <name type="scientific">Datura stramonium</name>
    <name type="common">Jimsonweed</name>
    <name type="synonym">Common thornapple</name>
    <dbReference type="NCBI Taxonomy" id="4076"/>
    <lineage>
        <taxon>Eukaryota</taxon>
        <taxon>Viridiplantae</taxon>
        <taxon>Streptophyta</taxon>
        <taxon>Embryophyta</taxon>
        <taxon>Tracheophyta</taxon>
        <taxon>Spermatophyta</taxon>
        <taxon>Magnoliopsida</taxon>
        <taxon>eudicotyledons</taxon>
        <taxon>Gunneridae</taxon>
        <taxon>Pentapetalae</taxon>
        <taxon>asterids</taxon>
        <taxon>lamiids</taxon>
        <taxon>Solanales</taxon>
        <taxon>Solanaceae</taxon>
        <taxon>Solanoideae</taxon>
        <taxon>Datureae</taxon>
        <taxon>Datura</taxon>
    </lineage>
</organism>
<proteinExistence type="predicted"/>
<protein>
    <submittedName>
        <fullName evidence="1">Uncharacterized protein</fullName>
    </submittedName>
</protein>
<sequence>MGGDFTLTTRTIEYDYRMEAMKGIRKLRIEDKVLNLQWMANIIAEDKDGVEW</sequence>
<name>A0ABS8S3P4_DATST</name>
<gene>
    <name evidence="1" type="ORF">HAX54_021821</name>
</gene>
<evidence type="ECO:0000313" key="1">
    <source>
        <dbReference type="EMBL" id="MCD7453666.1"/>
    </source>
</evidence>